<dbReference type="AlphaFoldDB" id="A0A9Q4CCP9"/>
<evidence type="ECO:0000313" key="3">
    <source>
        <dbReference type="EMBL" id="MCX7537707.1"/>
    </source>
</evidence>
<dbReference type="Gene3D" id="3.40.50.410">
    <property type="entry name" value="von Willebrand factor, type A domain"/>
    <property type="match status" value="1"/>
</dbReference>
<gene>
    <name evidence="3" type="ORF">OS123_03995</name>
</gene>
<feature type="signal peptide" evidence="1">
    <location>
        <begin position="1"/>
        <end position="25"/>
    </location>
</feature>
<dbReference type="Proteomes" id="UP001070238">
    <property type="component" value="Unassembled WGS sequence"/>
</dbReference>
<feature type="chain" id="PRO_5040244860" evidence="1">
    <location>
        <begin position="26"/>
        <end position="576"/>
    </location>
</feature>
<sequence length="576" mass="60211">MSSVRFTRLAALACVLVLPVPLVNACGGTDPLPSGTVESTPTTGSSTVASETTTDAAGIPVILIYDASSSMLTDDAGGTTRLDAAEQASLALLDVLEDDTPLSLITFGDTVPDSVGDASAEGLAKACSDVTTHFPLGTGQRDEARDVIVNVGARGYTPLKLALEQAERQLPSTGEATIVLLSDGEDTCGAGDPVEIARGIRAEHPEVTVNTVGLKTSNRQLIDIAGAGGGTFVTADNIAQLVARLSAARSATTLRERLSDSGVYGIGLGTAITDIRAEYADFPPLSEGSPDGDLVVIVWRNCRWYFNGEGALIAIALIGDSVTVDGLGAGSPLRRATELFGDPVARERVRGDLWRVWYPASGGLYWKITFTGDGGGTTGTITVIELCACTPPVEAPPARETMVVSFDGYGPLKLGMSASTLDGPGVSRTKAVPDYSGAGKCHRWEGVLPESPDVGFIAREGEIITVPVVSTRRPLPGEWATDRGVAIGDTAGELRAAYPDLQGWQEPNFINGPGQYNVWSTDSRGRSIVFQLSVDGQTEARPMPDNAVIFNLFVTSAPATDPVGFRGEALHMRGCD</sequence>
<feature type="domain" description="VWFA" evidence="2">
    <location>
        <begin position="60"/>
        <end position="258"/>
    </location>
</feature>
<dbReference type="RefSeq" id="WP_267169193.1">
    <property type="nucleotide sequence ID" value="NZ_JAPMKX010000001.1"/>
</dbReference>
<keyword evidence="1" id="KW-0732">Signal</keyword>
<proteinExistence type="predicted"/>
<dbReference type="Pfam" id="PF13519">
    <property type="entry name" value="VWA_2"/>
    <property type="match status" value="1"/>
</dbReference>
<dbReference type="InterPro" id="IPR036465">
    <property type="entry name" value="vWFA_dom_sf"/>
</dbReference>
<evidence type="ECO:0000256" key="1">
    <source>
        <dbReference type="SAM" id="SignalP"/>
    </source>
</evidence>
<dbReference type="SUPFAM" id="SSF53300">
    <property type="entry name" value="vWA-like"/>
    <property type="match status" value="1"/>
</dbReference>
<protein>
    <submittedName>
        <fullName evidence="3">VWA domain-containing protein</fullName>
    </submittedName>
</protein>
<dbReference type="InterPro" id="IPR002035">
    <property type="entry name" value="VWF_A"/>
</dbReference>
<name>A0A9Q4CCP9_9CORY</name>
<accession>A0A9Q4CCP9</accession>
<evidence type="ECO:0000259" key="2">
    <source>
        <dbReference type="PROSITE" id="PS50234"/>
    </source>
</evidence>
<evidence type="ECO:0000313" key="4">
    <source>
        <dbReference type="Proteomes" id="UP001070238"/>
    </source>
</evidence>
<organism evidence="3 4">
    <name type="scientific">Corynebacterium antarcticum</name>
    <dbReference type="NCBI Taxonomy" id="2800405"/>
    <lineage>
        <taxon>Bacteria</taxon>
        <taxon>Bacillati</taxon>
        <taxon>Actinomycetota</taxon>
        <taxon>Actinomycetes</taxon>
        <taxon>Mycobacteriales</taxon>
        <taxon>Corynebacteriaceae</taxon>
        <taxon>Corynebacterium</taxon>
    </lineage>
</organism>
<dbReference type="EMBL" id="JAPMKX010000001">
    <property type="protein sequence ID" value="MCX7537707.1"/>
    <property type="molecule type" value="Genomic_DNA"/>
</dbReference>
<dbReference type="SMART" id="SM00327">
    <property type="entry name" value="VWA"/>
    <property type="match status" value="1"/>
</dbReference>
<comment type="caution">
    <text evidence="3">The sequence shown here is derived from an EMBL/GenBank/DDBJ whole genome shotgun (WGS) entry which is preliminary data.</text>
</comment>
<dbReference type="PROSITE" id="PS50234">
    <property type="entry name" value="VWFA"/>
    <property type="match status" value="1"/>
</dbReference>
<reference evidence="3" key="1">
    <citation type="submission" date="2022-11" db="EMBL/GenBank/DDBJ databases">
        <title>Corynebacterium sp. isolated from Penguins.</title>
        <authorList>
            <person name="Sedlar K."/>
            <person name="Svec P."/>
        </authorList>
    </citation>
    <scope>NUCLEOTIDE SEQUENCE</scope>
    <source>
        <strain evidence="3">P5875</strain>
    </source>
</reference>